<dbReference type="EMBL" id="CP080096">
    <property type="protein sequence ID" value="QYD71379.1"/>
    <property type="molecule type" value="Genomic_DNA"/>
</dbReference>
<sequence>MTEREQQINRGLHALDDAHRLGRIARDEYRLRRRHLLAPLNDETYETVRDTVRRAAPAHATQKQKQANGRTSDRSARPGLYEPRAGSGWRHLALSVCVLGALGVGVGLLFWLMLRT</sequence>
<gene>
    <name evidence="3" type="ORF">KZJ38_30605</name>
</gene>
<name>A0ABX8UWL9_9BURK</name>
<feature type="compositionally biased region" description="Polar residues" evidence="1">
    <location>
        <begin position="61"/>
        <end position="70"/>
    </location>
</feature>
<keyword evidence="2" id="KW-0812">Transmembrane</keyword>
<keyword evidence="2" id="KW-1133">Transmembrane helix</keyword>
<evidence type="ECO:0000256" key="2">
    <source>
        <dbReference type="SAM" id="Phobius"/>
    </source>
</evidence>
<evidence type="ECO:0000256" key="1">
    <source>
        <dbReference type="SAM" id="MobiDB-lite"/>
    </source>
</evidence>
<keyword evidence="2" id="KW-0472">Membrane</keyword>
<evidence type="ECO:0000313" key="4">
    <source>
        <dbReference type="Proteomes" id="UP000826462"/>
    </source>
</evidence>
<reference evidence="3 4" key="1">
    <citation type="submission" date="2021-07" db="EMBL/GenBank/DDBJ databases">
        <title>Paraburkholderia edwinii protects Aspergillus sp. from phenazines by acting as a toxin sponge.</title>
        <authorList>
            <person name="Dahlstrom K.M."/>
            <person name="Newman D.K."/>
        </authorList>
    </citation>
    <scope>NUCLEOTIDE SEQUENCE [LARGE SCALE GENOMIC DNA]</scope>
    <source>
        <strain evidence="3 4">Pe01</strain>
    </source>
</reference>
<feature type="region of interest" description="Disordered" evidence="1">
    <location>
        <begin position="48"/>
        <end position="81"/>
    </location>
</feature>
<protein>
    <recommendedName>
        <fullName evidence="5">DUF1707 domain-containing protein</fullName>
    </recommendedName>
</protein>
<evidence type="ECO:0008006" key="5">
    <source>
        <dbReference type="Google" id="ProtNLM"/>
    </source>
</evidence>
<proteinExistence type="predicted"/>
<keyword evidence="4" id="KW-1185">Reference proteome</keyword>
<dbReference type="Proteomes" id="UP000826462">
    <property type="component" value="Chromosome 2"/>
</dbReference>
<dbReference type="RefSeq" id="WP_219800809.1">
    <property type="nucleotide sequence ID" value="NZ_CP080096.1"/>
</dbReference>
<accession>A0ABX8UWL9</accession>
<evidence type="ECO:0000313" key="3">
    <source>
        <dbReference type="EMBL" id="QYD71379.1"/>
    </source>
</evidence>
<feature type="transmembrane region" description="Helical" evidence="2">
    <location>
        <begin position="92"/>
        <end position="114"/>
    </location>
</feature>
<organism evidence="3 4">
    <name type="scientific">Paraburkholderia edwinii</name>
    <dbReference type="NCBI Taxonomy" id="2861782"/>
    <lineage>
        <taxon>Bacteria</taxon>
        <taxon>Pseudomonadati</taxon>
        <taxon>Pseudomonadota</taxon>
        <taxon>Betaproteobacteria</taxon>
        <taxon>Burkholderiales</taxon>
        <taxon>Burkholderiaceae</taxon>
        <taxon>Paraburkholderia</taxon>
    </lineage>
</organism>